<evidence type="ECO:0000256" key="1">
    <source>
        <dbReference type="ARBA" id="ARBA00006739"/>
    </source>
</evidence>
<dbReference type="EMBL" id="JROM01000045">
    <property type="protein sequence ID" value="KHE73859.1"/>
    <property type="molecule type" value="Genomic_DNA"/>
</dbReference>
<keyword evidence="2" id="KW-0328">Glycosyltransferase</keyword>
<dbReference type="PANTHER" id="PTHR43685">
    <property type="entry name" value="GLYCOSYLTRANSFERASE"/>
    <property type="match status" value="1"/>
</dbReference>
<reference evidence="5 6" key="1">
    <citation type="submission" date="2014-09" db="EMBL/GenBank/DDBJ databases">
        <title>High-quality draft genome sequence of Kocuria marina SO9-6, an actinobacterium isolated from a copper mine.</title>
        <authorList>
            <person name="Castro D.B."/>
            <person name="Pereira L.B."/>
            <person name="Silva M.V."/>
            <person name="Silva B.P."/>
            <person name="Zanardi B.R."/>
            <person name="Carlos C."/>
            <person name="Belgini D.R."/>
            <person name="Limache E.G."/>
            <person name="Lacerda G.V."/>
            <person name="Nery M.B."/>
            <person name="Gomes M.B."/>
            <person name="Souza S."/>
            <person name="Silva T.M."/>
            <person name="Rodrigues V.D."/>
            <person name="Paulino L.C."/>
            <person name="Vicentini R."/>
            <person name="Ferraz L.F."/>
            <person name="Ottoboni L.M."/>
        </authorList>
    </citation>
    <scope>NUCLEOTIDE SEQUENCE [LARGE SCALE GENOMIC DNA]</scope>
    <source>
        <strain evidence="5 6">SO9-6</strain>
    </source>
</reference>
<name>A0A0B0DF34_9MICC</name>
<evidence type="ECO:0000259" key="4">
    <source>
        <dbReference type="Pfam" id="PF00535"/>
    </source>
</evidence>
<dbReference type="eggNOG" id="COG1215">
    <property type="taxonomic scope" value="Bacteria"/>
</dbReference>
<dbReference type="GO" id="GO:0016757">
    <property type="term" value="F:glycosyltransferase activity"/>
    <property type="evidence" value="ECO:0007669"/>
    <property type="project" value="UniProtKB-KW"/>
</dbReference>
<evidence type="ECO:0000313" key="6">
    <source>
        <dbReference type="Proteomes" id="UP000030664"/>
    </source>
</evidence>
<dbReference type="Pfam" id="PF00535">
    <property type="entry name" value="Glycos_transf_2"/>
    <property type="match status" value="1"/>
</dbReference>
<dbReference type="AlphaFoldDB" id="A0A0B0DF34"/>
<dbReference type="Gene3D" id="3.90.550.10">
    <property type="entry name" value="Spore Coat Polysaccharide Biosynthesis Protein SpsA, Chain A"/>
    <property type="match status" value="1"/>
</dbReference>
<dbReference type="InterPro" id="IPR029044">
    <property type="entry name" value="Nucleotide-diphossugar_trans"/>
</dbReference>
<organism evidence="5 6">
    <name type="scientific">Kocuria marina</name>
    <dbReference type="NCBI Taxonomy" id="223184"/>
    <lineage>
        <taxon>Bacteria</taxon>
        <taxon>Bacillati</taxon>
        <taxon>Actinomycetota</taxon>
        <taxon>Actinomycetes</taxon>
        <taxon>Micrococcales</taxon>
        <taxon>Micrococcaceae</taxon>
        <taxon>Kocuria</taxon>
    </lineage>
</organism>
<proteinExistence type="inferred from homology"/>
<comment type="caution">
    <text evidence="5">The sequence shown here is derived from an EMBL/GenBank/DDBJ whole genome shotgun (WGS) entry which is preliminary data.</text>
</comment>
<evidence type="ECO:0000256" key="3">
    <source>
        <dbReference type="ARBA" id="ARBA00022679"/>
    </source>
</evidence>
<dbReference type="InterPro" id="IPR001173">
    <property type="entry name" value="Glyco_trans_2-like"/>
</dbReference>
<dbReference type="STRING" id="223184.AS25_10585"/>
<protein>
    <submittedName>
        <fullName evidence="5">Glycosyltransferase</fullName>
    </submittedName>
</protein>
<keyword evidence="3 5" id="KW-0808">Transferase</keyword>
<dbReference type="InterPro" id="IPR050834">
    <property type="entry name" value="Glycosyltransf_2"/>
</dbReference>
<dbReference type="PANTHER" id="PTHR43685:SF5">
    <property type="entry name" value="GLYCOSYLTRANSFERASE EPSE-RELATED"/>
    <property type="match status" value="1"/>
</dbReference>
<evidence type="ECO:0000256" key="2">
    <source>
        <dbReference type="ARBA" id="ARBA00022676"/>
    </source>
</evidence>
<dbReference type="SUPFAM" id="SSF53448">
    <property type="entry name" value="Nucleotide-diphospho-sugar transferases"/>
    <property type="match status" value="1"/>
</dbReference>
<dbReference type="Proteomes" id="UP000030664">
    <property type="component" value="Unassembled WGS sequence"/>
</dbReference>
<evidence type="ECO:0000313" key="5">
    <source>
        <dbReference type="EMBL" id="KHE73859.1"/>
    </source>
</evidence>
<sequence length="284" mass="31374">MPRLTVIMPAYRAGATVESAMRSTLRAMPRDAELVVSVDGPDAETERAARRVTDRRVVVRTDAVNRGTVACMRHALETTDSELVAKMDADDVCLPWRFRVELAAMRHADIVCGSGIRFGHRAVPRPSYLGSLTSKEVGLLLPFTNPLFHPSLLARRQTLLDANAYATPSAAEDYVLWVDALLNGSTIHKTATAVIAYRISANQISGAPDYLRRVQDDPQVDRAYRAWVEALGMSWLMDNGGGTMHPVATRAQLEDVVARARPRTRPYMRRQLLRNATLIPAPAC</sequence>
<gene>
    <name evidence="5" type="ORF">AS25_10585</name>
</gene>
<accession>A0A0B0DF34</accession>
<feature type="domain" description="Glycosyltransferase 2-like" evidence="4">
    <location>
        <begin position="5"/>
        <end position="128"/>
    </location>
</feature>
<comment type="similarity">
    <text evidence="1">Belongs to the glycosyltransferase 2 family.</text>
</comment>